<dbReference type="OMA" id="IMEFIFM"/>
<dbReference type="Gramene" id="CDX76077">
    <property type="protein sequence ID" value="CDX76077"/>
    <property type="gene ID" value="GSBRNA2T00126330001"/>
</dbReference>
<evidence type="ECO:0000313" key="3">
    <source>
        <dbReference type="Proteomes" id="UP000824890"/>
    </source>
</evidence>
<organism evidence="1">
    <name type="scientific">Brassica napus</name>
    <name type="common">Rape</name>
    <dbReference type="NCBI Taxonomy" id="3708"/>
    <lineage>
        <taxon>Eukaryota</taxon>
        <taxon>Viridiplantae</taxon>
        <taxon>Streptophyta</taxon>
        <taxon>Embryophyta</taxon>
        <taxon>Tracheophyta</taxon>
        <taxon>Spermatophyta</taxon>
        <taxon>Magnoliopsida</taxon>
        <taxon>eudicotyledons</taxon>
        <taxon>Gunneridae</taxon>
        <taxon>Pentapetalae</taxon>
        <taxon>rosids</taxon>
        <taxon>malvids</taxon>
        <taxon>Brassicales</taxon>
        <taxon>Brassicaceae</taxon>
        <taxon>Brassiceae</taxon>
        <taxon>Brassica</taxon>
    </lineage>
</organism>
<dbReference type="EMBL" id="HG994358">
    <property type="protein sequence ID" value="CAF2266671.1"/>
    <property type="molecule type" value="Genomic_DNA"/>
</dbReference>
<proteinExistence type="predicted"/>
<name>A0A817AF42_BRANA</name>
<sequence length="83" mass="9886">MATQKQIQTRRASNEKVTIQDLRLRPWHTTKLVHVKVLRSWVQNIQLSGEIMEFIFMRIEKSIFAFKFVGGVEYPELIRNRVV</sequence>
<dbReference type="Proteomes" id="UP000824890">
    <property type="component" value="Unassembled WGS sequence"/>
</dbReference>
<protein>
    <submittedName>
        <fullName evidence="1">(rape) hypothetical protein</fullName>
    </submittedName>
</protein>
<dbReference type="Proteomes" id="UP001295469">
    <property type="component" value="Chromosome A04"/>
</dbReference>
<gene>
    <name evidence="1" type="ORF">DARMORV10_A04P04290.1</name>
    <name evidence="2" type="ORF">HID58_014205</name>
</gene>
<evidence type="ECO:0000313" key="1">
    <source>
        <dbReference type="EMBL" id="CAF2266671.1"/>
    </source>
</evidence>
<reference evidence="1" key="1">
    <citation type="submission" date="2021-01" db="EMBL/GenBank/DDBJ databases">
        <authorList>
            <consortium name="Genoscope - CEA"/>
            <person name="William W."/>
        </authorList>
    </citation>
    <scope>NUCLEOTIDE SEQUENCE</scope>
</reference>
<evidence type="ECO:0000313" key="2">
    <source>
        <dbReference type="EMBL" id="KAH0928478.1"/>
    </source>
</evidence>
<dbReference type="EMBL" id="JAGKQM010000004">
    <property type="protein sequence ID" value="KAH0928478.1"/>
    <property type="molecule type" value="Genomic_DNA"/>
</dbReference>
<accession>A0A817AF42</accession>
<dbReference type="AlphaFoldDB" id="A0A817AF42"/>
<keyword evidence="3" id="KW-1185">Reference proteome</keyword>
<reference evidence="2 3" key="2">
    <citation type="submission" date="2021-05" db="EMBL/GenBank/DDBJ databases">
        <title>Genome Assembly of Synthetic Allotetraploid Brassica napus Reveals Homoeologous Exchanges between Subgenomes.</title>
        <authorList>
            <person name="Davis J.T."/>
        </authorList>
    </citation>
    <scope>NUCLEOTIDE SEQUENCE [LARGE SCALE GENOMIC DNA]</scope>
    <source>
        <strain evidence="3">cv. Da-Ae</strain>
        <tissue evidence="2">Seedling</tissue>
    </source>
</reference>